<name>A0ABQ3D6D6_9ACTN</name>
<feature type="region of interest" description="Disordered" evidence="1">
    <location>
        <begin position="118"/>
        <end position="284"/>
    </location>
</feature>
<sequence>MRITWDEALELAAAAHVHTLQEYGPDRIAGFSPIPAMSMASHAAGARFMALIGAPMVSFYDWYADLPIASPQVFGDQTDVPEPGDWWDAAYLMLWGSNVPVTRTPDAHWMTAARYRGVEGDGSSVPGDRTPGLDGDDGLDGGDGRGTGDRRGGGDRPGLGAAPPETGPTTVNYPPGEPHLVPDLYHRRLRPPLRPHLAGLSGGAAPGPDRQGAVRAPGRERPWATPVSPLPLPPHRLLQPEPRPRSADAGTPTATAHQPPAPVAAPSSQHPRPTACGGPRRADPAGATAWAAMGYAAAMRALARRGRRGGLPDRPGNVGRSHRVLVGGCPVGAKA</sequence>
<dbReference type="Gene3D" id="3.40.50.12440">
    <property type="match status" value="1"/>
</dbReference>
<gene>
    <name evidence="3" type="ORF">GCM10010345_74540</name>
</gene>
<dbReference type="PANTHER" id="PTHR43105:SF2">
    <property type="entry name" value="RESPIRATORY NITRATE REDUCTASE 2 ALPHA CHAIN"/>
    <property type="match status" value="1"/>
</dbReference>
<dbReference type="EMBL" id="BMVN01000041">
    <property type="protein sequence ID" value="GHA59316.1"/>
    <property type="molecule type" value="Genomic_DNA"/>
</dbReference>
<keyword evidence="4" id="KW-1185">Reference proteome</keyword>
<reference evidence="4" key="1">
    <citation type="journal article" date="2019" name="Int. J. Syst. Evol. Microbiol.">
        <title>The Global Catalogue of Microorganisms (GCM) 10K type strain sequencing project: providing services to taxonomists for standard genome sequencing and annotation.</title>
        <authorList>
            <consortium name="The Broad Institute Genomics Platform"/>
            <consortium name="The Broad Institute Genome Sequencing Center for Infectious Disease"/>
            <person name="Wu L."/>
            <person name="Ma J."/>
        </authorList>
    </citation>
    <scope>NUCLEOTIDE SEQUENCE [LARGE SCALE GENOMIC DNA]</scope>
    <source>
        <strain evidence="4">JCM 4733</strain>
    </source>
</reference>
<evidence type="ECO:0000313" key="4">
    <source>
        <dbReference type="Proteomes" id="UP000653644"/>
    </source>
</evidence>
<dbReference type="InterPro" id="IPR006656">
    <property type="entry name" value="Mopterin_OxRdtase"/>
</dbReference>
<evidence type="ECO:0000256" key="1">
    <source>
        <dbReference type="SAM" id="MobiDB-lite"/>
    </source>
</evidence>
<organism evidence="3 4">
    <name type="scientific">Streptomyces canarius</name>
    <dbReference type="NCBI Taxonomy" id="285453"/>
    <lineage>
        <taxon>Bacteria</taxon>
        <taxon>Bacillati</taxon>
        <taxon>Actinomycetota</taxon>
        <taxon>Actinomycetes</taxon>
        <taxon>Kitasatosporales</taxon>
        <taxon>Streptomycetaceae</taxon>
        <taxon>Streptomyces</taxon>
    </lineage>
</organism>
<feature type="domain" description="Molybdopterin oxidoreductase" evidence="2">
    <location>
        <begin position="1"/>
        <end position="114"/>
    </location>
</feature>
<feature type="compositionally biased region" description="Basic and acidic residues" evidence="1">
    <location>
        <begin position="142"/>
        <end position="154"/>
    </location>
</feature>
<comment type="caution">
    <text evidence="3">The sequence shown here is derived from an EMBL/GenBank/DDBJ whole genome shotgun (WGS) entry which is preliminary data.</text>
</comment>
<dbReference type="Proteomes" id="UP000653644">
    <property type="component" value="Unassembled WGS sequence"/>
</dbReference>
<evidence type="ECO:0000259" key="2">
    <source>
        <dbReference type="Pfam" id="PF00384"/>
    </source>
</evidence>
<dbReference type="Pfam" id="PF00384">
    <property type="entry name" value="Molybdopterin"/>
    <property type="match status" value="1"/>
</dbReference>
<accession>A0ABQ3D6D6</accession>
<protein>
    <recommendedName>
        <fullName evidence="2">Molybdopterin oxidoreductase domain-containing protein</fullName>
    </recommendedName>
</protein>
<dbReference type="SUPFAM" id="SSF53706">
    <property type="entry name" value="Formate dehydrogenase/DMSO reductase, domains 1-3"/>
    <property type="match status" value="1"/>
</dbReference>
<dbReference type="InterPro" id="IPR050123">
    <property type="entry name" value="Prok_molybdopt-oxidoreductase"/>
</dbReference>
<evidence type="ECO:0000313" key="3">
    <source>
        <dbReference type="EMBL" id="GHA59316.1"/>
    </source>
</evidence>
<feature type="compositionally biased region" description="Low complexity" evidence="1">
    <location>
        <begin position="249"/>
        <end position="271"/>
    </location>
</feature>
<proteinExistence type="predicted"/>
<dbReference type="PANTHER" id="PTHR43105">
    <property type="entry name" value="RESPIRATORY NITRATE REDUCTASE"/>
    <property type="match status" value="1"/>
</dbReference>